<reference evidence="2 3" key="1">
    <citation type="journal article" date="2016" name="J. Zhejiang Univ. Sci. B">
        <title>Antibiotic resistance mechanisms of Myroides sp.</title>
        <authorList>
            <person name="Hu S."/>
            <person name="Yuan S."/>
            <person name="Qu H."/>
            <person name="Jiang T."/>
            <person name="Zhou Y."/>
            <person name="Wang M."/>
            <person name="Ming D."/>
        </authorList>
    </citation>
    <scope>NUCLEOTIDE SEQUENCE [LARGE SCALE GENOMIC DNA]</scope>
    <source>
        <strain evidence="2 3">PR63039</strain>
    </source>
</reference>
<feature type="transmembrane region" description="Helical" evidence="1">
    <location>
        <begin position="12"/>
        <end position="34"/>
    </location>
</feature>
<keyword evidence="1" id="KW-0472">Membrane</keyword>
<proteinExistence type="predicted"/>
<dbReference type="KEGG" id="mod:AS202_09605"/>
<dbReference type="RefSeq" id="WP_006257086.1">
    <property type="nucleotide sequence ID" value="NZ_CP013690.1"/>
</dbReference>
<evidence type="ECO:0000256" key="1">
    <source>
        <dbReference type="SAM" id="Phobius"/>
    </source>
</evidence>
<evidence type="ECO:0000313" key="3">
    <source>
        <dbReference type="Proteomes" id="UP000069030"/>
    </source>
</evidence>
<keyword evidence="1" id="KW-1133">Transmembrane helix</keyword>
<organism evidence="2 3">
    <name type="scientific">Myroides odoratimimus</name>
    <dbReference type="NCBI Taxonomy" id="76832"/>
    <lineage>
        <taxon>Bacteria</taxon>
        <taxon>Pseudomonadati</taxon>
        <taxon>Bacteroidota</taxon>
        <taxon>Flavobacteriia</taxon>
        <taxon>Flavobacteriales</taxon>
        <taxon>Flavobacteriaceae</taxon>
        <taxon>Myroides</taxon>
    </lineage>
</organism>
<accession>A0AAI8G519</accession>
<dbReference type="AlphaFoldDB" id="A0AAI8G519"/>
<evidence type="ECO:0000313" key="2">
    <source>
        <dbReference type="EMBL" id="ALU26386.1"/>
    </source>
</evidence>
<protein>
    <submittedName>
        <fullName evidence="2">Uncharacterized protein</fullName>
    </submittedName>
</protein>
<dbReference type="EMBL" id="CP013690">
    <property type="protein sequence ID" value="ALU26386.1"/>
    <property type="molecule type" value="Genomic_DNA"/>
</dbReference>
<feature type="transmembrane region" description="Helical" evidence="1">
    <location>
        <begin position="40"/>
        <end position="69"/>
    </location>
</feature>
<keyword evidence="1" id="KW-0812">Transmembrane</keyword>
<dbReference type="Proteomes" id="UP000069030">
    <property type="component" value="Chromosome"/>
</dbReference>
<gene>
    <name evidence="2" type="ORF">AS202_09605</name>
</gene>
<sequence>MIAQEKRLSYQYSLGHLILNILLTILFCSIVTISHDVGDYWFVIIKYVITVLVTCITVNQVIYLCTAYIRGDKLILKKYFRSEKQYTAKQLVNIKKYNLGRIHLIMVSMKSVDGSIERYMIMNIYAWYAQSLYDAEEELSNWSKK</sequence>
<name>A0AAI8G519_9FLAO</name>